<dbReference type="EMBL" id="CP017634">
    <property type="protein sequence ID" value="ATW28534.1"/>
    <property type="molecule type" value="Genomic_DNA"/>
</dbReference>
<dbReference type="Gene3D" id="1.20.58.340">
    <property type="entry name" value="Magnesium transport protein CorA, transmembrane region"/>
    <property type="match status" value="2"/>
</dbReference>
<dbReference type="SUPFAM" id="SSF143865">
    <property type="entry name" value="CorA soluble domain-like"/>
    <property type="match status" value="1"/>
</dbReference>
<dbReference type="SUPFAM" id="SSF144083">
    <property type="entry name" value="Magnesium transport protein CorA, transmembrane region"/>
    <property type="match status" value="1"/>
</dbReference>
<dbReference type="PANTHER" id="PTHR47891:SF2">
    <property type="entry name" value="MAGNESIUM AND COBALT TRANSPORTER"/>
    <property type="match status" value="1"/>
</dbReference>
<keyword evidence="3 6" id="KW-0812">Transmembrane</keyword>
<evidence type="ECO:0000256" key="2">
    <source>
        <dbReference type="ARBA" id="ARBA00009765"/>
    </source>
</evidence>
<name>A0A3G1L1L3_FORW1</name>
<evidence type="ECO:0000256" key="1">
    <source>
        <dbReference type="ARBA" id="ARBA00004141"/>
    </source>
</evidence>
<evidence type="ECO:0000313" key="7">
    <source>
        <dbReference type="EMBL" id="ATW28534.1"/>
    </source>
</evidence>
<dbReference type="GO" id="GO:0046873">
    <property type="term" value="F:metal ion transmembrane transporter activity"/>
    <property type="evidence" value="ECO:0007669"/>
    <property type="project" value="InterPro"/>
</dbReference>
<dbReference type="GO" id="GO:0016020">
    <property type="term" value="C:membrane"/>
    <property type="evidence" value="ECO:0007669"/>
    <property type="project" value="UniProtKB-SubCell"/>
</dbReference>
<keyword evidence="8" id="KW-1185">Reference proteome</keyword>
<evidence type="ECO:0000256" key="6">
    <source>
        <dbReference type="SAM" id="Phobius"/>
    </source>
</evidence>
<dbReference type="PANTHER" id="PTHR47891">
    <property type="entry name" value="TRANSPORTER-RELATED"/>
    <property type="match status" value="1"/>
</dbReference>
<dbReference type="CDD" id="cd12827">
    <property type="entry name" value="EcCorA_ZntB-like_u2"/>
    <property type="match status" value="1"/>
</dbReference>
<gene>
    <name evidence="7" type="ORF">DCMF_10850</name>
</gene>
<comment type="subcellular location">
    <subcellularLocation>
        <location evidence="1">Membrane</location>
        <topology evidence="1">Multi-pass membrane protein</topology>
    </subcellularLocation>
</comment>
<protein>
    <submittedName>
        <fullName evidence="7">Magnesium transporter</fullName>
    </submittedName>
</protein>
<evidence type="ECO:0000256" key="5">
    <source>
        <dbReference type="ARBA" id="ARBA00023136"/>
    </source>
</evidence>
<comment type="similarity">
    <text evidence="2">Belongs to the CorA metal ion transporter (MIT) (TC 1.A.35) family.</text>
</comment>
<dbReference type="InterPro" id="IPR047199">
    <property type="entry name" value="CorA-like"/>
</dbReference>
<feature type="transmembrane region" description="Helical" evidence="6">
    <location>
        <begin position="252"/>
        <end position="276"/>
    </location>
</feature>
<dbReference type="InterPro" id="IPR045861">
    <property type="entry name" value="CorA_cytoplasmic_dom"/>
</dbReference>
<dbReference type="Gene3D" id="3.30.460.20">
    <property type="entry name" value="CorA soluble domain-like"/>
    <property type="match status" value="1"/>
</dbReference>
<evidence type="ECO:0000256" key="4">
    <source>
        <dbReference type="ARBA" id="ARBA00022989"/>
    </source>
</evidence>
<dbReference type="Pfam" id="PF01544">
    <property type="entry name" value="CorA"/>
    <property type="match status" value="1"/>
</dbReference>
<keyword evidence="5 6" id="KW-0472">Membrane</keyword>
<dbReference type="InterPro" id="IPR002523">
    <property type="entry name" value="MgTranspt_CorA/ZnTranspt_ZntB"/>
</dbReference>
<evidence type="ECO:0000256" key="3">
    <source>
        <dbReference type="ARBA" id="ARBA00022692"/>
    </source>
</evidence>
<dbReference type="Proteomes" id="UP000323521">
    <property type="component" value="Chromosome"/>
</dbReference>
<organism evidence="7 8">
    <name type="scientific">Formimonas warabiya</name>
    <dbReference type="NCBI Taxonomy" id="1761012"/>
    <lineage>
        <taxon>Bacteria</taxon>
        <taxon>Bacillati</taxon>
        <taxon>Bacillota</taxon>
        <taxon>Clostridia</taxon>
        <taxon>Eubacteriales</taxon>
        <taxon>Peptococcaceae</taxon>
        <taxon>Candidatus Formimonas</taxon>
    </lineage>
</organism>
<proteinExistence type="inferred from homology"/>
<dbReference type="KEGG" id="fwa:DCMF_10850"/>
<dbReference type="InterPro" id="IPR045863">
    <property type="entry name" value="CorA_TM1_TM2"/>
</dbReference>
<dbReference type="AlphaFoldDB" id="A0A3G1L1L3"/>
<evidence type="ECO:0000313" key="8">
    <source>
        <dbReference type="Proteomes" id="UP000323521"/>
    </source>
</evidence>
<sequence>MLIIRKTLDDGTTLLWDKIEKGVWINLVDPTEAEINKVEQETGISYDFLRYPLDEEERPRVEFDDDQMLAIFDVPRFIQHDSYYDTIPLGIIVTGGFFVTICLDQVSVLDDFCTGNHKGSATYKKTRFLFLILYKTATLYLKYLREINKKSEEIELELHKSLKNKELIRLLNLQKSLVYFTTSLRSNRVAAEKLVHTSFLEKFSEDEDLIEDVIIENQQALDMAHIFTNILNGTMDAFASIISNNLNIVMKFLAAVTIIISLPTMVASFFGMNVGIPFQNTAYGFFAVIVISIFVSALGALFLLKKGML</sequence>
<dbReference type="OrthoDB" id="9803416at2"/>
<feature type="transmembrane region" description="Helical" evidence="6">
    <location>
        <begin position="282"/>
        <end position="304"/>
    </location>
</feature>
<reference evidence="7 8" key="1">
    <citation type="submission" date="2016-10" db="EMBL/GenBank/DDBJ databases">
        <title>Complete Genome Sequence of Peptococcaceae strain DCMF.</title>
        <authorList>
            <person name="Edwards R.J."/>
            <person name="Holland S.I."/>
            <person name="Deshpande N.P."/>
            <person name="Wong Y.K."/>
            <person name="Ertan H."/>
            <person name="Manefield M."/>
            <person name="Russell T.L."/>
            <person name="Lee M.J."/>
        </authorList>
    </citation>
    <scope>NUCLEOTIDE SEQUENCE [LARGE SCALE GENOMIC DNA]</scope>
    <source>
        <strain evidence="7 8">DCMF</strain>
    </source>
</reference>
<accession>A0A3G1L1L3</accession>
<dbReference type="RefSeq" id="WP_148134456.1">
    <property type="nucleotide sequence ID" value="NZ_CP017634.1"/>
</dbReference>
<keyword evidence="4 6" id="KW-1133">Transmembrane helix</keyword>